<dbReference type="AlphaFoldDB" id="A0A935K7K4"/>
<proteinExistence type="predicted"/>
<accession>A0A935K7K4</accession>
<dbReference type="EMBL" id="JADJMS010000047">
    <property type="protein sequence ID" value="MBK7416997.1"/>
    <property type="molecule type" value="Genomic_DNA"/>
</dbReference>
<name>A0A935K7K4_9RHOO</name>
<evidence type="ECO:0000313" key="2">
    <source>
        <dbReference type="Proteomes" id="UP000739411"/>
    </source>
</evidence>
<sequence length="57" mass="6253">MRLTVDLQLDLAGLLFELGQRLHGGDHVAIVGQPLRAKPVATRQRQLLHLQAGFNVA</sequence>
<evidence type="ECO:0000313" key="1">
    <source>
        <dbReference type="EMBL" id="MBK7416997.1"/>
    </source>
</evidence>
<organism evidence="1 2">
    <name type="scientific">Candidatus Dechloromonas phosphorivorans</name>
    <dbReference type="NCBI Taxonomy" id="2899244"/>
    <lineage>
        <taxon>Bacteria</taxon>
        <taxon>Pseudomonadati</taxon>
        <taxon>Pseudomonadota</taxon>
        <taxon>Betaproteobacteria</taxon>
        <taxon>Rhodocyclales</taxon>
        <taxon>Azonexaceae</taxon>
        <taxon>Dechloromonas</taxon>
    </lineage>
</organism>
<dbReference type="Proteomes" id="UP000739411">
    <property type="component" value="Unassembled WGS sequence"/>
</dbReference>
<comment type="caution">
    <text evidence="1">The sequence shown here is derived from an EMBL/GenBank/DDBJ whole genome shotgun (WGS) entry which is preliminary data.</text>
</comment>
<reference evidence="1 2" key="1">
    <citation type="submission" date="2020-10" db="EMBL/GenBank/DDBJ databases">
        <title>Connecting structure to function with the recovery of over 1000 high-quality activated sludge metagenome-assembled genomes encoding full-length rRNA genes using long-read sequencing.</title>
        <authorList>
            <person name="Singleton C.M."/>
            <person name="Petriglieri F."/>
            <person name="Kristensen J.M."/>
            <person name="Kirkegaard R.H."/>
            <person name="Michaelsen T.Y."/>
            <person name="Andersen M.H."/>
            <person name="Karst S.M."/>
            <person name="Dueholm M.S."/>
            <person name="Nielsen P.H."/>
            <person name="Albertsen M."/>
        </authorList>
    </citation>
    <scope>NUCLEOTIDE SEQUENCE [LARGE SCALE GENOMIC DNA]</scope>
    <source>
        <strain evidence="1">EsbW_18-Q3-R4-48_BATAC.463</strain>
    </source>
</reference>
<gene>
    <name evidence="1" type="ORF">IPJ38_19740</name>
</gene>
<protein>
    <submittedName>
        <fullName evidence="1">Uncharacterized protein</fullName>
    </submittedName>
</protein>